<keyword evidence="2" id="KW-1185">Reference proteome</keyword>
<dbReference type="Proteomes" id="UP000044841">
    <property type="component" value="Unassembled WGS sequence"/>
</dbReference>
<protein>
    <submittedName>
        <fullName evidence="1">Uncharacterized protein</fullName>
    </submittedName>
</protein>
<proteinExistence type="predicted"/>
<dbReference type="AlphaFoldDB" id="A0A0K6G4E0"/>
<sequence length="220" mass="24323">MPFFNSDFQLSNVDLESVYVDLPALFAFKKGTSTQSQTDVLSFVLLPILAANKRYSAFDSPADWFGELHTTMIKVGFVVSGYWSISEIPSDTTLSRLALDKIDGDAHDAVEQAIEAIGRSGNEHPLQILNSAVGNRKNTAFLTGFASRDENASIVTIYGFFGKISKPNDHVLESGFKAGNSIDIAKMNVHFPDDMIAGRREEVMDKLGMYYDHLVELVKM</sequence>
<reference evidence="1 2" key="1">
    <citation type="submission" date="2015-07" db="EMBL/GenBank/DDBJ databases">
        <authorList>
            <person name="Noorani M."/>
        </authorList>
    </citation>
    <scope>NUCLEOTIDE SEQUENCE [LARGE SCALE GENOMIC DNA]</scope>
    <source>
        <strain evidence="1">BBA 69670</strain>
    </source>
</reference>
<name>A0A0K6G4E0_9AGAM</name>
<organism evidence="1 2">
    <name type="scientific">Rhizoctonia solani</name>
    <dbReference type="NCBI Taxonomy" id="456999"/>
    <lineage>
        <taxon>Eukaryota</taxon>
        <taxon>Fungi</taxon>
        <taxon>Dikarya</taxon>
        <taxon>Basidiomycota</taxon>
        <taxon>Agaricomycotina</taxon>
        <taxon>Agaricomycetes</taxon>
        <taxon>Cantharellales</taxon>
        <taxon>Ceratobasidiaceae</taxon>
        <taxon>Rhizoctonia</taxon>
    </lineage>
</organism>
<gene>
    <name evidence="1" type="ORF">RSOLAG22IIIB_10740</name>
</gene>
<accession>A0A0K6G4E0</accession>
<evidence type="ECO:0000313" key="2">
    <source>
        <dbReference type="Proteomes" id="UP000044841"/>
    </source>
</evidence>
<evidence type="ECO:0000313" key="1">
    <source>
        <dbReference type="EMBL" id="CUA73356.1"/>
    </source>
</evidence>
<dbReference type="EMBL" id="CYGV01001374">
    <property type="protein sequence ID" value="CUA73356.1"/>
    <property type="molecule type" value="Genomic_DNA"/>
</dbReference>